<dbReference type="Proteomes" id="UP001064489">
    <property type="component" value="Chromosome 9"/>
</dbReference>
<evidence type="ECO:0000313" key="2">
    <source>
        <dbReference type="EMBL" id="KAI9201363.1"/>
    </source>
</evidence>
<feature type="region of interest" description="Disordered" evidence="1">
    <location>
        <begin position="93"/>
        <end position="347"/>
    </location>
</feature>
<comment type="caution">
    <text evidence="2">The sequence shown here is derived from an EMBL/GenBank/DDBJ whole genome shotgun (WGS) entry which is preliminary data.</text>
</comment>
<feature type="compositionally biased region" description="Basic and acidic residues" evidence="1">
    <location>
        <begin position="193"/>
        <end position="219"/>
    </location>
</feature>
<feature type="compositionally biased region" description="Basic and acidic residues" evidence="1">
    <location>
        <begin position="146"/>
        <end position="161"/>
    </location>
</feature>
<sequence length="347" mass="39049">MENNNKRKTLPSFPEHYVTLLQLQERWIKTQQETQNNEQQFEPKPEAEPKLQKQGRIGDVRKKSKVDVRLSIRETADKIIESDGVKTAKSKWQSTKWKKSKSEARAREAAEDVEEVAAGEARAPQTKEASVELRNGRRLTIMSTDGGRDKGKEGPETKPEAEGTVCLVGCQITDKKGETWKPKKNQRNKGWKKRDEEEVAGEKEGPEKKPDTDKKGENKKSKKHKGKRGRKKMEEKKMEEEVAGGKAHAEKTSDEKEESEKSGNAVVAADRTVEIEGRLKDMSIKGGGERGNDQPARSNNGGRYSGGNRRFDSGRRHEESNPRNAGMIWVKKGDTSSGKMDPRSTVR</sequence>
<feature type="compositionally biased region" description="Low complexity" evidence="1">
    <location>
        <begin position="297"/>
        <end position="308"/>
    </location>
</feature>
<proteinExistence type="predicted"/>
<name>A0AAD5JIX3_ACENE</name>
<organism evidence="2 3">
    <name type="scientific">Acer negundo</name>
    <name type="common">Box elder</name>
    <dbReference type="NCBI Taxonomy" id="4023"/>
    <lineage>
        <taxon>Eukaryota</taxon>
        <taxon>Viridiplantae</taxon>
        <taxon>Streptophyta</taxon>
        <taxon>Embryophyta</taxon>
        <taxon>Tracheophyta</taxon>
        <taxon>Spermatophyta</taxon>
        <taxon>Magnoliopsida</taxon>
        <taxon>eudicotyledons</taxon>
        <taxon>Gunneridae</taxon>
        <taxon>Pentapetalae</taxon>
        <taxon>rosids</taxon>
        <taxon>malvids</taxon>
        <taxon>Sapindales</taxon>
        <taxon>Sapindaceae</taxon>
        <taxon>Hippocastanoideae</taxon>
        <taxon>Acereae</taxon>
        <taxon>Acer</taxon>
    </lineage>
</organism>
<feature type="compositionally biased region" description="Basic and acidic residues" evidence="1">
    <location>
        <begin position="100"/>
        <end position="110"/>
    </location>
</feature>
<feature type="compositionally biased region" description="Basic and acidic residues" evidence="1">
    <location>
        <begin position="247"/>
        <end position="261"/>
    </location>
</feature>
<feature type="compositionally biased region" description="Low complexity" evidence="1">
    <location>
        <begin position="30"/>
        <end position="40"/>
    </location>
</feature>
<accession>A0AAD5JIX3</accession>
<evidence type="ECO:0000313" key="3">
    <source>
        <dbReference type="Proteomes" id="UP001064489"/>
    </source>
</evidence>
<keyword evidence="3" id="KW-1185">Reference proteome</keyword>
<feature type="region of interest" description="Disordered" evidence="1">
    <location>
        <begin position="30"/>
        <end position="64"/>
    </location>
</feature>
<feature type="compositionally biased region" description="Basic residues" evidence="1">
    <location>
        <begin position="182"/>
        <end position="192"/>
    </location>
</feature>
<reference evidence="2" key="2">
    <citation type="submission" date="2023-02" db="EMBL/GenBank/DDBJ databases">
        <authorList>
            <person name="Swenson N.G."/>
            <person name="Wegrzyn J.L."/>
            <person name="Mcevoy S.L."/>
        </authorList>
    </citation>
    <scope>NUCLEOTIDE SEQUENCE</scope>
    <source>
        <strain evidence="2">91603</strain>
        <tissue evidence="2">Leaf</tissue>
    </source>
</reference>
<evidence type="ECO:0000256" key="1">
    <source>
        <dbReference type="SAM" id="MobiDB-lite"/>
    </source>
</evidence>
<dbReference type="AlphaFoldDB" id="A0AAD5JIX3"/>
<feature type="compositionally biased region" description="Basic residues" evidence="1">
    <location>
        <begin position="220"/>
        <end position="231"/>
    </location>
</feature>
<reference evidence="2" key="1">
    <citation type="journal article" date="2022" name="Plant J.">
        <title>Strategies of tolerance reflected in two North American maple genomes.</title>
        <authorList>
            <person name="McEvoy S.L."/>
            <person name="Sezen U.U."/>
            <person name="Trouern-Trend A."/>
            <person name="McMahon S.M."/>
            <person name="Schaberg P.G."/>
            <person name="Yang J."/>
            <person name="Wegrzyn J.L."/>
            <person name="Swenson N.G."/>
        </authorList>
    </citation>
    <scope>NUCLEOTIDE SEQUENCE</scope>
    <source>
        <strain evidence="2">91603</strain>
    </source>
</reference>
<feature type="compositionally biased region" description="Basic and acidic residues" evidence="1">
    <location>
        <begin position="41"/>
        <end position="64"/>
    </location>
</feature>
<feature type="compositionally biased region" description="Basic and acidic residues" evidence="1">
    <location>
        <begin position="271"/>
        <end position="292"/>
    </location>
</feature>
<feature type="compositionally biased region" description="Basic and acidic residues" evidence="1">
    <location>
        <begin position="309"/>
        <end position="321"/>
    </location>
</feature>
<gene>
    <name evidence="2" type="ORF">LWI28_022242</name>
</gene>
<protein>
    <submittedName>
        <fullName evidence="2">Uncharacterized protein</fullName>
    </submittedName>
</protein>
<dbReference type="EMBL" id="JAJSOW010000001">
    <property type="protein sequence ID" value="KAI9201363.1"/>
    <property type="molecule type" value="Genomic_DNA"/>
</dbReference>